<dbReference type="PROSITE" id="PS01295">
    <property type="entry name" value="ISPD"/>
    <property type="match status" value="1"/>
</dbReference>
<dbReference type="FunFam" id="3.30.1330.50:FF:000001">
    <property type="entry name" value="2-C-methyl-D-erythritol 2,4-cyclodiphosphate synthase"/>
    <property type="match status" value="1"/>
</dbReference>
<dbReference type="EC" id="4.6.1.12" evidence="14"/>
<dbReference type="SUPFAM" id="SSF53448">
    <property type="entry name" value="Nucleotide-diphospho-sugar transferases"/>
    <property type="match status" value="1"/>
</dbReference>
<dbReference type="InterPro" id="IPR036571">
    <property type="entry name" value="MECDP_synthase_sf"/>
</dbReference>
<name>A0A1G7PIX4_9FIRM</name>
<comment type="similarity">
    <text evidence="14">In the C-terminal section; belongs to the IspF family.</text>
</comment>
<dbReference type="UniPathway" id="UPA00056">
    <property type="reaction ID" value="UER00093"/>
</dbReference>
<dbReference type="NCBIfam" id="TIGR00151">
    <property type="entry name" value="ispF"/>
    <property type="match status" value="1"/>
</dbReference>
<feature type="site" description="Transition state stabilizer" evidence="14">
    <location>
        <position position="14"/>
    </location>
</feature>
<dbReference type="PANTHER" id="PTHR32125">
    <property type="entry name" value="2-C-METHYL-D-ERYTHRITOL 4-PHOSPHATE CYTIDYLYLTRANSFERASE, CHLOROPLASTIC"/>
    <property type="match status" value="1"/>
</dbReference>
<evidence type="ECO:0000259" key="15">
    <source>
        <dbReference type="Pfam" id="PF02542"/>
    </source>
</evidence>
<keyword evidence="9 14" id="KW-0548">Nucleotidyltransferase</keyword>
<evidence type="ECO:0000256" key="3">
    <source>
        <dbReference type="ARBA" id="ARBA00001968"/>
    </source>
</evidence>
<dbReference type="SUPFAM" id="SSF69765">
    <property type="entry name" value="IpsF-like"/>
    <property type="match status" value="1"/>
</dbReference>
<dbReference type="InterPro" id="IPR034683">
    <property type="entry name" value="IspD/TarI"/>
</dbReference>
<keyword evidence="10 14" id="KW-0479">Metal-binding</keyword>
<comment type="pathway">
    <text evidence="4 14">Isoprenoid biosynthesis; isopentenyl diphosphate biosynthesis via DXP pathway; isopentenyl diphosphate from 1-deoxy-D-xylulose 5-phosphate: step 4/6.</text>
</comment>
<feature type="site" description="Transition state stabilizer" evidence="14">
    <location>
        <position position="262"/>
    </location>
</feature>
<keyword evidence="13 14" id="KW-0511">Multifunctional enzyme</keyword>
<accession>A0A1G7PIX4</accession>
<dbReference type="PROSITE" id="PS01350">
    <property type="entry name" value="ISPF"/>
    <property type="match status" value="1"/>
</dbReference>
<dbReference type="CDD" id="cd00554">
    <property type="entry name" value="MECDP_synthase"/>
    <property type="match status" value="1"/>
</dbReference>
<feature type="region of interest" description="2-C-methyl-D-erythritol 2,4-cyclodiphosphate synthase" evidence="14">
    <location>
        <begin position="230"/>
        <end position="385"/>
    </location>
</feature>
<evidence type="ECO:0000256" key="6">
    <source>
        <dbReference type="ARBA" id="ARBA00008480"/>
    </source>
</evidence>
<proteinExistence type="inferred from homology"/>
<dbReference type="Gene3D" id="3.30.1330.50">
    <property type="entry name" value="2-C-methyl-D-erythritol 2,4-cyclodiphosphate synthase"/>
    <property type="match status" value="1"/>
</dbReference>
<comment type="function">
    <text evidence="14">Bifunctional enzyme that catalyzes the formation of 4-diphosphocytidyl-2-C-methyl-D-erythritol from CTP and 2-C-methyl-D-erythritol 4-phosphate (MEP) (IspD), and catalyzes the conversion of 4-diphosphocytidyl-2-C-methyl-D-erythritol 2-phosphate (CDP-ME2P) to 2-C-methyl-D-erythritol 2,4-cyclodiphosphate (ME-CPP) with a corresponding release of cytidine 5-monophosphate (CMP) (IspF).</text>
</comment>
<reference evidence="17" key="1">
    <citation type="submission" date="2016-10" db="EMBL/GenBank/DDBJ databases">
        <authorList>
            <person name="Varghese N."/>
            <person name="Submissions S."/>
        </authorList>
    </citation>
    <scope>NUCLEOTIDE SEQUENCE [LARGE SCALE GENOMIC DNA]</scope>
    <source>
        <strain evidence="17">DSM 23256</strain>
    </source>
</reference>
<dbReference type="GO" id="GO:0050518">
    <property type="term" value="F:2-C-methyl-D-erythritol 4-phosphate cytidylyltransferase activity"/>
    <property type="evidence" value="ECO:0007669"/>
    <property type="project" value="UniProtKB-UniRule"/>
</dbReference>
<dbReference type="InterPro" id="IPR026596">
    <property type="entry name" value="IspD/F"/>
</dbReference>
<dbReference type="FunFam" id="3.90.550.10:FF:000003">
    <property type="entry name" value="2-C-methyl-D-erythritol 4-phosphate cytidylyltransferase"/>
    <property type="match status" value="1"/>
</dbReference>
<dbReference type="GO" id="GO:0008685">
    <property type="term" value="F:2-C-methyl-D-erythritol 2,4-cyclodiphosphate synthase activity"/>
    <property type="evidence" value="ECO:0007669"/>
    <property type="project" value="UniProtKB-UniRule"/>
</dbReference>
<feature type="binding site" evidence="14">
    <location>
        <position position="367"/>
    </location>
    <ligand>
        <name>4-CDP-2-C-methyl-D-erythritol 2-phosphate</name>
        <dbReference type="ChEBI" id="CHEBI:57919"/>
    </ligand>
</feature>
<feature type="site" description="Positions MEP for the nucleophilic attack" evidence="14">
    <location>
        <position position="209"/>
    </location>
</feature>
<feature type="site" description="Transition state stabilizer" evidence="14">
    <location>
        <position position="361"/>
    </location>
</feature>
<protein>
    <recommendedName>
        <fullName evidence="14">Bifunctional enzyme IspD/IspF</fullName>
    </recommendedName>
    <domain>
        <recommendedName>
            <fullName evidence="14">2-C-methyl-D-erythritol 4-phosphate cytidylyltransferase</fullName>
            <ecNumber evidence="14">2.7.7.60</ecNumber>
        </recommendedName>
        <alternativeName>
            <fullName evidence="14">4-diphosphocytidyl-2C-methyl-D-erythritol synthase</fullName>
        </alternativeName>
        <alternativeName>
            <fullName evidence="14">MEP cytidylyltransferase</fullName>
            <shortName evidence="14">MCT</shortName>
        </alternativeName>
    </domain>
    <domain>
        <recommendedName>
            <fullName evidence="14">2-C-methyl-D-erythritol 2,4-cyclodiphosphate synthase</fullName>
            <shortName evidence="14">MECDP-synthase</shortName>
            <shortName evidence="14">MECPP-synthase</shortName>
            <shortName evidence="14">MECPS</shortName>
            <ecNumber evidence="14">4.6.1.12</ecNumber>
        </recommendedName>
    </domain>
</protein>
<comment type="catalytic activity">
    <reaction evidence="2 14">
        <text>2-C-methyl-D-erythritol 4-phosphate + CTP + H(+) = 4-CDP-2-C-methyl-D-erythritol + diphosphate</text>
        <dbReference type="Rhea" id="RHEA:13429"/>
        <dbReference type="ChEBI" id="CHEBI:15378"/>
        <dbReference type="ChEBI" id="CHEBI:33019"/>
        <dbReference type="ChEBI" id="CHEBI:37563"/>
        <dbReference type="ChEBI" id="CHEBI:57823"/>
        <dbReference type="ChEBI" id="CHEBI:58262"/>
        <dbReference type="EC" id="2.7.7.60"/>
    </reaction>
</comment>
<dbReference type="GO" id="GO:0016114">
    <property type="term" value="P:terpenoid biosynthetic process"/>
    <property type="evidence" value="ECO:0007669"/>
    <property type="project" value="InterPro"/>
</dbReference>
<evidence type="ECO:0000256" key="1">
    <source>
        <dbReference type="ARBA" id="ARBA00000200"/>
    </source>
</evidence>
<evidence type="ECO:0000256" key="11">
    <source>
        <dbReference type="ARBA" id="ARBA00023229"/>
    </source>
</evidence>
<dbReference type="STRING" id="1123285.SAMN05660235_02954"/>
<dbReference type="EMBL" id="FNBU01000038">
    <property type="protein sequence ID" value="SDF85619.1"/>
    <property type="molecule type" value="Genomic_DNA"/>
</dbReference>
<dbReference type="InterPro" id="IPR018294">
    <property type="entry name" value="ISPD_synthase_CS"/>
</dbReference>
<organism evidence="16 17">
    <name type="scientific">Sporolituus thermophilus DSM 23256</name>
    <dbReference type="NCBI Taxonomy" id="1123285"/>
    <lineage>
        <taxon>Bacteria</taxon>
        <taxon>Bacillati</taxon>
        <taxon>Bacillota</taxon>
        <taxon>Negativicutes</taxon>
        <taxon>Selenomonadales</taxon>
        <taxon>Sporomusaceae</taxon>
        <taxon>Sporolituus</taxon>
    </lineage>
</organism>
<dbReference type="HAMAP" id="MF_00107">
    <property type="entry name" value="IspF"/>
    <property type="match status" value="1"/>
</dbReference>
<evidence type="ECO:0000256" key="5">
    <source>
        <dbReference type="ARBA" id="ARBA00004787"/>
    </source>
</evidence>
<evidence type="ECO:0000256" key="8">
    <source>
        <dbReference type="ARBA" id="ARBA00022679"/>
    </source>
</evidence>
<keyword evidence="12 14" id="KW-0456">Lyase</keyword>
<feature type="region of interest" description="2-C-methyl-D-erythritol 4-phosphate cytidylyltransferase" evidence="14">
    <location>
        <begin position="1"/>
        <end position="230"/>
    </location>
</feature>
<keyword evidence="17" id="KW-1185">Reference proteome</keyword>
<feature type="binding site" evidence="14">
    <location>
        <position position="270"/>
    </location>
    <ligand>
        <name>a divalent metal cation</name>
        <dbReference type="ChEBI" id="CHEBI:60240"/>
    </ligand>
</feature>
<dbReference type="CDD" id="cd02516">
    <property type="entry name" value="CDP-ME_synthetase"/>
    <property type="match status" value="1"/>
</dbReference>
<feature type="binding site" evidence="14">
    <location>
        <begin position="236"/>
        <end position="238"/>
    </location>
    <ligand>
        <name>4-CDP-2-C-methyl-D-erythritol 2-phosphate</name>
        <dbReference type="ChEBI" id="CHEBI:57919"/>
    </ligand>
</feature>
<evidence type="ECO:0000256" key="9">
    <source>
        <dbReference type="ARBA" id="ARBA00022695"/>
    </source>
</evidence>
<feature type="domain" description="2-C-methyl-D-erythritol 2,4-cyclodiphosphate synthase" evidence="15">
    <location>
        <begin position="229"/>
        <end position="382"/>
    </location>
</feature>
<feature type="binding site" evidence="14">
    <location>
        <begin position="262"/>
        <end position="263"/>
    </location>
    <ligand>
        <name>4-CDP-2-C-methyl-D-erythritol 2-phosphate</name>
        <dbReference type="ChEBI" id="CHEBI:57919"/>
    </ligand>
</feature>
<dbReference type="Proteomes" id="UP000243333">
    <property type="component" value="Unassembled WGS sequence"/>
</dbReference>
<evidence type="ECO:0000256" key="10">
    <source>
        <dbReference type="ARBA" id="ARBA00022723"/>
    </source>
</evidence>
<dbReference type="NCBIfam" id="TIGR00453">
    <property type="entry name" value="ispD"/>
    <property type="match status" value="1"/>
</dbReference>
<evidence type="ECO:0000313" key="16">
    <source>
        <dbReference type="EMBL" id="SDF85619.1"/>
    </source>
</evidence>
<evidence type="ECO:0000256" key="7">
    <source>
        <dbReference type="ARBA" id="ARBA00009789"/>
    </source>
</evidence>
<evidence type="ECO:0000256" key="14">
    <source>
        <dbReference type="HAMAP-Rule" id="MF_01520"/>
    </source>
</evidence>
<keyword evidence="8 14" id="KW-0808">Transferase</keyword>
<comment type="similarity">
    <text evidence="14">In the N-terminal section; belongs to the IspD/TarI cytidylyltransferase family. IspD subfamily.</text>
</comment>
<evidence type="ECO:0000256" key="2">
    <source>
        <dbReference type="ARBA" id="ARBA00001282"/>
    </source>
</evidence>
<comment type="similarity">
    <text evidence="7">Belongs to the IspD/TarI cytidylyltransferase family. IspD subfamily.</text>
</comment>
<dbReference type="AlphaFoldDB" id="A0A1G7PIX4"/>
<feature type="site" description="Positions MEP for the nucleophilic attack" evidence="14">
    <location>
        <position position="153"/>
    </location>
</feature>
<dbReference type="InterPro" id="IPR003526">
    <property type="entry name" value="MECDP_synthase"/>
</dbReference>
<sequence length="385" mass="40426">MVTAIIAAAGQGRRMGAGSNKVLLTLAGIPLVVRTVRQLAACPQIEEIIIVSGPEEMGEMHSLVSAMGLTQKWQVVAGGSERQYSVANALAAVSGKAEIIVVHDGARPLADQTAIENVIAAAREYGAAVVAVPVKDTIKVADANGFVATTPDRKKLWAVQTPQAFQAAILRQAYAQALAEGFLGTDDASLVERLGMPVKLVTGSYRNLKITTPEDMVIAAALLEGERTMRVGIGYDVHRLVAGRNLILGGVEIPYEYGLEGHSDADVLLHAIKDALLGAAALGDIGRHFPDTDPRYKGASSLKLLARVKEILAEKGYEAGNVDATVIAQKPKLAPYIAQMNANIAAVLGIDVDRVNVKATTTEGLGFTGRGEGIAAQAVATVVRR</sequence>
<comment type="cofactor">
    <cofactor evidence="3 14">
        <name>a divalent metal cation</name>
        <dbReference type="ChEBI" id="CHEBI:60240"/>
    </cofactor>
</comment>
<evidence type="ECO:0000256" key="13">
    <source>
        <dbReference type="ARBA" id="ARBA00023268"/>
    </source>
</evidence>
<feature type="binding site" evidence="14">
    <location>
        <begin position="289"/>
        <end position="293"/>
    </location>
    <ligand>
        <name>4-CDP-2-C-methyl-D-erythritol 2-phosphate</name>
        <dbReference type="ChEBI" id="CHEBI:57919"/>
    </ligand>
</feature>
<dbReference type="InterPro" id="IPR029044">
    <property type="entry name" value="Nucleotide-diphossugar_trans"/>
</dbReference>
<evidence type="ECO:0000256" key="4">
    <source>
        <dbReference type="ARBA" id="ARBA00004709"/>
    </source>
</evidence>
<dbReference type="EC" id="2.7.7.60" evidence="14"/>
<keyword evidence="11 14" id="KW-0414">Isoprene biosynthesis</keyword>
<dbReference type="Pfam" id="PF02542">
    <property type="entry name" value="YgbB"/>
    <property type="match status" value="1"/>
</dbReference>
<dbReference type="OrthoDB" id="9806837at2"/>
<comment type="similarity">
    <text evidence="6">Belongs to the IspF family.</text>
</comment>
<dbReference type="InterPro" id="IPR050088">
    <property type="entry name" value="IspD/TarI_cytidylyltransf_bact"/>
</dbReference>
<dbReference type="Gene3D" id="3.90.550.10">
    <property type="entry name" value="Spore Coat Polysaccharide Biosynthesis Protein SpsA, Chain A"/>
    <property type="match status" value="1"/>
</dbReference>
<evidence type="ECO:0000256" key="12">
    <source>
        <dbReference type="ARBA" id="ARBA00023239"/>
    </source>
</evidence>
<gene>
    <name evidence="14" type="primary">ispDF</name>
    <name evidence="16" type="ORF">SAMN05660235_02954</name>
</gene>
<evidence type="ECO:0000313" key="17">
    <source>
        <dbReference type="Proteomes" id="UP000243333"/>
    </source>
</evidence>
<comment type="pathway">
    <text evidence="5 14">Isoprenoid biosynthesis; isopentenyl diphosphate biosynthesis via DXP pathway; isopentenyl diphosphate from 1-deoxy-D-xylulose 5-phosphate: step 2/6.</text>
</comment>
<dbReference type="Pfam" id="PF01128">
    <property type="entry name" value="IspD"/>
    <property type="match status" value="1"/>
</dbReference>
<dbReference type="PANTHER" id="PTHR32125:SF4">
    <property type="entry name" value="2-C-METHYL-D-ERYTHRITOL 4-PHOSPHATE CYTIDYLYLTRANSFERASE, CHLOROPLASTIC"/>
    <property type="match status" value="1"/>
</dbReference>
<dbReference type="GO" id="GO:0046872">
    <property type="term" value="F:metal ion binding"/>
    <property type="evidence" value="ECO:0007669"/>
    <property type="project" value="UniProtKB-KW"/>
</dbReference>
<dbReference type="InterPro" id="IPR001228">
    <property type="entry name" value="IspD"/>
</dbReference>
<feature type="binding site" evidence="14">
    <location>
        <begin position="360"/>
        <end position="363"/>
    </location>
    <ligand>
        <name>4-CDP-2-C-methyl-D-erythritol 2-phosphate</name>
        <dbReference type="ChEBI" id="CHEBI:57919"/>
    </ligand>
</feature>
<comment type="catalytic activity">
    <reaction evidence="1 14">
        <text>4-CDP-2-C-methyl-D-erythritol 2-phosphate = 2-C-methyl-D-erythritol 2,4-cyclic diphosphate + CMP</text>
        <dbReference type="Rhea" id="RHEA:23864"/>
        <dbReference type="ChEBI" id="CHEBI:57919"/>
        <dbReference type="ChEBI" id="CHEBI:58483"/>
        <dbReference type="ChEBI" id="CHEBI:60377"/>
        <dbReference type="EC" id="4.6.1.12"/>
    </reaction>
</comment>
<comment type="caution">
    <text evidence="14">Lacks conserved residue(s) required for the propagation of feature annotation.</text>
</comment>
<feature type="binding site" evidence="14">
    <location>
        <position position="236"/>
    </location>
    <ligand>
        <name>a divalent metal cation</name>
        <dbReference type="ChEBI" id="CHEBI:60240"/>
    </ligand>
</feature>
<dbReference type="GO" id="GO:0019288">
    <property type="term" value="P:isopentenyl diphosphate biosynthetic process, methylerythritol 4-phosphate pathway"/>
    <property type="evidence" value="ECO:0007669"/>
    <property type="project" value="UniProtKB-UniRule"/>
</dbReference>
<dbReference type="HAMAP" id="MF_00108">
    <property type="entry name" value="IspD"/>
    <property type="match status" value="1"/>
</dbReference>
<dbReference type="InterPro" id="IPR020555">
    <property type="entry name" value="MECDP_synthase_CS"/>
</dbReference>
<feature type="site" description="Transition state stabilizer" evidence="14">
    <location>
        <position position="21"/>
    </location>
</feature>
<feature type="binding site" evidence="14">
    <location>
        <position position="238"/>
    </location>
    <ligand>
        <name>a divalent metal cation</name>
        <dbReference type="ChEBI" id="CHEBI:60240"/>
    </ligand>
</feature>
<feature type="binding site" evidence="14">
    <location>
        <begin position="284"/>
        <end position="286"/>
    </location>
    <ligand>
        <name>4-CDP-2-C-methyl-D-erythritol 2-phosphate</name>
        <dbReference type="ChEBI" id="CHEBI:57919"/>
    </ligand>
</feature>
<dbReference type="HAMAP" id="MF_01520">
    <property type="entry name" value="IspDF"/>
    <property type="match status" value="1"/>
</dbReference>
<feature type="binding site" evidence="14">
    <location>
        <position position="370"/>
    </location>
    <ligand>
        <name>4-CDP-2-C-methyl-D-erythritol 2-phosphate</name>
        <dbReference type="ChEBI" id="CHEBI:57919"/>
    </ligand>
</feature>